<reference evidence="1 2" key="1">
    <citation type="submission" date="2015-07" db="EMBL/GenBank/DDBJ databases">
        <title>Comparative genomics of the Sigatoka disease complex on banana suggests a link between parallel evolutionary changes in Pseudocercospora fijiensis and Pseudocercospora eumusae and increased virulence on the banana host.</title>
        <authorList>
            <person name="Chang T.-C."/>
            <person name="Salvucci A."/>
            <person name="Crous P.W."/>
            <person name="Stergiopoulos I."/>
        </authorList>
    </citation>
    <scope>NUCLEOTIDE SEQUENCE [LARGE SCALE GENOMIC DNA]</scope>
    <source>
        <strain evidence="1 2">CBS 114824</strain>
    </source>
</reference>
<sequence length="276" mass="32163">MKVSAASMSNGRRPSARISTLRPAKHVQSIFPFLELPPELRNQIYEYCMSDADHLTQRDRDLATLRIPTISRVCRQLRQESMGYLFENRAFDLYVGTNIRHRRDATNAYQRWPPAYDRVHDCGTMGLNPVVRSFLKTTAKWAVFKDVTISIYSTNDIKLVRYKRERPPLPASHRSIERNESWAKLEIRREQKRLASVQLKVEQRQIVWHDEHGSARYHFRPGPRGNEIDDAVADVRQVVDAVSSRPDFKGFTISDLHQISKSLYWKPDATGDRRRS</sequence>
<dbReference type="STRING" id="321146.A0A139HTQ7"/>
<organism evidence="1 2">
    <name type="scientific">Pseudocercospora eumusae</name>
    <dbReference type="NCBI Taxonomy" id="321146"/>
    <lineage>
        <taxon>Eukaryota</taxon>
        <taxon>Fungi</taxon>
        <taxon>Dikarya</taxon>
        <taxon>Ascomycota</taxon>
        <taxon>Pezizomycotina</taxon>
        <taxon>Dothideomycetes</taxon>
        <taxon>Dothideomycetidae</taxon>
        <taxon>Mycosphaerellales</taxon>
        <taxon>Mycosphaerellaceae</taxon>
        <taxon>Pseudocercospora</taxon>
    </lineage>
</organism>
<evidence type="ECO:0000313" key="1">
    <source>
        <dbReference type="EMBL" id="KXT05816.1"/>
    </source>
</evidence>
<gene>
    <name evidence="1" type="ORF">AC578_1099</name>
</gene>
<protein>
    <recommendedName>
        <fullName evidence="3">F-box domain-containing protein</fullName>
    </recommendedName>
</protein>
<accession>A0A139HTQ7</accession>
<dbReference type="PANTHER" id="PTHR42085">
    <property type="entry name" value="F-BOX DOMAIN-CONTAINING PROTEIN"/>
    <property type="match status" value="1"/>
</dbReference>
<dbReference type="Proteomes" id="UP000070133">
    <property type="component" value="Unassembled WGS sequence"/>
</dbReference>
<evidence type="ECO:0008006" key="3">
    <source>
        <dbReference type="Google" id="ProtNLM"/>
    </source>
</evidence>
<name>A0A139HTQ7_9PEZI</name>
<proteinExistence type="predicted"/>
<dbReference type="PANTHER" id="PTHR42085:SF1">
    <property type="entry name" value="F-BOX DOMAIN-CONTAINING PROTEIN"/>
    <property type="match status" value="1"/>
</dbReference>
<evidence type="ECO:0000313" key="2">
    <source>
        <dbReference type="Proteomes" id="UP000070133"/>
    </source>
</evidence>
<dbReference type="OrthoDB" id="62952at2759"/>
<dbReference type="EMBL" id="LFZN01000010">
    <property type="protein sequence ID" value="KXT05816.1"/>
    <property type="molecule type" value="Genomic_DNA"/>
</dbReference>
<comment type="caution">
    <text evidence="1">The sequence shown here is derived from an EMBL/GenBank/DDBJ whole genome shotgun (WGS) entry which is preliminary data.</text>
</comment>
<dbReference type="AlphaFoldDB" id="A0A139HTQ7"/>
<keyword evidence="2" id="KW-1185">Reference proteome</keyword>
<dbReference type="InterPro" id="IPR038883">
    <property type="entry name" value="AN11006-like"/>
</dbReference>